<keyword evidence="8" id="KW-1185">Reference proteome</keyword>
<dbReference type="GO" id="GO:1904680">
    <property type="term" value="F:peptide transmembrane transporter activity"/>
    <property type="evidence" value="ECO:0007669"/>
    <property type="project" value="TreeGrafter"/>
</dbReference>
<dbReference type="GO" id="GO:0043190">
    <property type="term" value="C:ATP-binding cassette (ABC) transporter complex"/>
    <property type="evidence" value="ECO:0007669"/>
    <property type="project" value="InterPro"/>
</dbReference>
<protein>
    <submittedName>
        <fullName evidence="7">Peptide/nickel transport system substrate-binding protein</fullName>
    </submittedName>
</protein>
<dbReference type="RefSeq" id="WP_072897880.1">
    <property type="nucleotide sequence ID" value="NZ_FQVM01000055.1"/>
</dbReference>
<keyword evidence="3" id="KW-0813">Transport</keyword>
<sequence>MKIKKIFTLLTASVLITSTLLVGCGKDSNKSEEASGTVKDKIVYALNTSPTGVFNPLISNTTYDGAVNSLIYTGLLGYDKDYNFQPELAEDYNVSDDGLTYTFNLKKDLKWQDGKPLTVKDVEYTFKALANKDYDGSLKSAVERIKGVKDFADGKIKDVEGIKVLDDDTIQFTFEKPYSVALGDIGTTPIIPEHIWGDISPANWKESSDLLLNPIGSGPYKLTKFDSGQSVEFEKNDNYYGNKPKTERFIFKVTNPDTVQGELENGTVDIADISTLKKSEQDDIKSQGFNIVSYPQSGILYMGMNLRKDKFKDVKVRQAIDYAINKKEALEKLAEGTGTAVSVPMLPTSWAYPKDGELNDYEYNVDKAKELLKEAGWEDRDGDGIIENSNNEKFQVKLHCPSGRKDQEQRALLVQSNLKDVGIGVDISTMEFSTLMQQVVGNHDFDMYLMLNNLPIDPDPTAYWSSKAASDEKNTFAWNISSYKNPEADKLMEEGLSTNDKEKRKEIYGEYAKIMNRDVPWVCFFAPNTIQATNAKLKNYNPNTSLNFLNVEDWYIEE</sequence>
<comment type="subcellular location">
    <subcellularLocation>
        <location evidence="1">Cell membrane</location>
        <topology evidence="1">Lipid-anchor</topology>
    </subcellularLocation>
</comment>
<evidence type="ECO:0000313" key="8">
    <source>
        <dbReference type="Proteomes" id="UP000184035"/>
    </source>
</evidence>
<dbReference type="SUPFAM" id="SSF53850">
    <property type="entry name" value="Periplasmic binding protein-like II"/>
    <property type="match status" value="1"/>
</dbReference>
<organism evidence="7 8">
    <name type="scientific">Clostridium fallax</name>
    <dbReference type="NCBI Taxonomy" id="1533"/>
    <lineage>
        <taxon>Bacteria</taxon>
        <taxon>Bacillati</taxon>
        <taxon>Bacillota</taxon>
        <taxon>Clostridia</taxon>
        <taxon>Eubacteriales</taxon>
        <taxon>Clostridiaceae</taxon>
        <taxon>Clostridium</taxon>
    </lineage>
</organism>
<reference evidence="7 8" key="1">
    <citation type="submission" date="2016-11" db="EMBL/GenBank/DDBJ databases">
        <authorList>
            <person name="Jaros S."/>
            <person name="Januszkiewicz K."/>
            <person name="Wedrychowicz H."/>
        </authorList>
    </citation>
    <scope>NUCLEOTIDE SEQUENCE [LARGE SCALE GENOMIC DNA]</scope>
    <source>
        <strain evidence="7 8">DSM 2631</strain>
    </source>
</reference>
<dbReference type="Gene3D" id="3.40.190.10">
    <property type="entry name" value="Periplasmic binding protein-like II"/>
    <property type="match status" value="1"/>
</dbReference>
<evidence type="ECO:0000313" key="7">
    <source>
        <dbReference type="EMBL" id="SHF18511.1"/>
    </source>
</evidence>
<dbReference type="PROSITE" id="PS51257">
    <property type="entry name" value="PROKAR_LIPOPROTEIN"/>
    <property type="match status" value="1"/>
</dbReference>
<dbReference type="CDD" id="cd08514">
    <property type="entry name" value="PBP2_AppA_like"/>
    <property type="match status" value="1"/>
</dbReference>
<dbReference type="InterPro" id="IPR039424">
    <property type="entry name" value="SBP_5"/>
</dbReference>
<dbReference type="PANTHER" id="PTHR30290:SF9">
    <property type="entry name" value="OLIGOPEPTIDE-BINDING PROTEIN APPA"/>
    <property type="match status" value="1"/>
</dbReference>
<evidence type="ECO:0000256" key="1">
    <source>
        <dbReference type="ARBA" id="ARBA00004193"/>
    </source>
</evidence>
<dbReference type="STRING" id="1533.SAMN05443638_1551"/>
<dbReference type="EMBL" id="FQVM01000055">
    <property type="protein sequence ID" value="SHF18511.1"/>
    <property type="molecule type" value="Genomic_DNA"/>
</dbReference>
<dbReference type="Proteomes" id="UP000184035">
    <property type="component" value="Unassembled WGS sequence"/>
</dbReference>
<name>A0A1M4ZKJ0_9CLOT</name>
<dbReference type="InterPro" id="IPR000914">
    <property type="entry name" value="SBP_5_dom"/>
</dbReference>
<feature type="domain" description="Solute-binding protein family 5" evidence="6">
    <location>
        <begin position="84"/>
        <end position="469"/>
    </location>
</feature>
<dbReference type="Gene3D" id="3.90.76.10">
    <property type="entry name" value="Dipeptide-binding Protein, Domain 1"/>
    <property type="match status" value="1"/>
</dbReference>
<feature type="chain" id="PRO_5038617947" evidence="5">
    <location>
        <begin position="24"/>
        <end position="558"/>
    </location>
</feature>
<dbReference type="OrthoDB" id="9772924at2"/>
<dbReference type="Gene3D" id="3.10.105.10">
    <property type="entry name" value="Dipeptide-binding Protein, Domain 3"/>
    <property type="match status" value="1"/>
</dbReference>
<evidence type="ECO:0000259" key="6">
    <source>
        <dbReference type="Pfam" id="PF00496"/>
    </source>
</evidence>
<keyword evidence="4 5" id="KW-0732">Signal</keyword>
<gene>
    <name evidence="7" type="ORF">SAMN05443638_1551</name>
</gene>
<dbReference type="GO" id="GO:0015833">
    <property type="term" value="P:peptide transport"/>
    <property type="evidence" value="ECO:0007669"/>
    <property type="project" value="TreeGrafter"/>
</dbReference>
<evidence type="ECO:0000256" key="2">
    <source>
        <dbReference type="ARBA" id="ARBA00005695"/>
    </source>
</evidence>
<proteinExistence type="inferred from homology"/>
<dbReference type="PANTHER" id="PTHR30290">
    <property type="entry name" value="PERIPLASMIC BINDING COMPONENT OF ABC TRANSPORTER"/>
    <property type="match status" value="1"/>
</dbReference>
<dbReference type="GO" id="GO:0042597">
    <property type="term" value="C:periplasmic space"/>
    <property type="evidence" value="ECO:0007669"/>
    <property type="project" value="UniProtKB-ARBA"/>
</dbReference>
<evidence type="ECO:0000256" key="4">
    <source>
        <dbReference type="ARBA" id="ARBA00022729"/>
    </source>
</evidence>
<feature type="signal peptide" evidence="5">
    <location>
        <begin position="1"/>
        <end position="23"/>
    </location>
</feature>
<accession>A0A1M4ZKJ0</accession>
<dbReference type="InterPro" id="IPR030678">
    <property type="entry name" value="Peptide/Ni-bd"/>
</dbReference>
<dbReference type="PIRSF" id="PIRSF002741">
    <property type="entry name" value="MppA"/>
    <property type="match status" value="1"/>
</dbReference>
<dbReference type="AlphaFoldDB" id="A0A1M4ZKJ0"/>
<evidence type="ECO:0000256" key="5">
    <source>
        <dbReference type="SAM" id="SignalP"/>
    </source>
</evidence>
<comment type="similarity">
    <text evidence="2">Belongs to the bacterial solute-binding protein 5 family.</text>
</comment>
<dbReference type="InterPro" id="IPR023765">
    <property type="entry name" value="SBP_5_CS"/>
</dbReference>
<dbReference type="Pfam" id="PF00496">
    <property type="entry name" value="SBP_bac_5"/>
    <property type="match status" value="1"/>
</dbReference>
<evidence type="ECO:0000256" key="3">
    <source>
        <dbReference type="ARBA" id="ARBA00022448"/>
    </source>
</evidence>
<dbReference type="PROSITE" id="PS01040">
    <property type="entry name" value="SBP_BACTERIAL_5"/>
    <property type="match status" value="1"/>
</dbReference>